<dbReference type="Pfam" id="PF10698">
    <property type="entry name" value="DUF2505"/>
    <property type="match status" value="1"/>
</dbReference>
<evidence type="ECO:0000313" key="2">
    <source>
        <dbReference type="Proteomes" id="UP000320338"/>
    </source>
</evidence>
<dbReference type="InterPro" id="IPR019639">
    <property type="entry name" value="DUF2505"/>
</dbReference>
<name>A0A4Y3WQP2_9PSEU</name>
<comment type="caution">
    <text evidence="1">The sequence shown here is derived from an EMBL/GenBank/DDBJ whole genome shotgun (WGS) entry which is preliminary data.</text>
</comment>
<proteinExistence type="predicted"/>
<dbReference type="OrthoDB" id="5178774at2"/>
<organism evidence="1 2">
    <name type="scientific">Pseudonocardia hydrocarbonoxydans</name>
    <dbReference type="NCBI Taxonomy" id="76726"/>
    <lineage>
        <taxon>Bacteria</taxon>
        <taxon>Bacillati</taxon>
        <taxon>Actinomycetota</taxon>
        <taxon>Actinomycetes</taxon>
        <taxon>Pseudonocardiales</taxon>
        <taxon>Pseudonocardiaceae</taxon>
        <taxon>Pseudonocardia</taxon>
    </lineage>
</organism>
<dbReference type="EMBL" id="BJNG01000030">
    <property type="protein sequence ID" value="GEC21212.1"/>
    <property type="molecule type" value="Genomic_DNA"/>
</dbReference>
<dbReference type="Proteomes" id="UP000320338">
    <property type="component" value="Unassembled WGS sequence"/>
</dbReference>
<dbReference type="RefSeq" id="WP_141279954.1">
    <property type="nucleotide sequence ID" value="NZ_BAAARZ010000009.1"/>
</dbReference>
<accession>A0A4Y3WQP2</accession>
<dbReference type="AlphaFoldDB" id="A0A4Y3WQP2"/>
<evidence type="ECO:0008006" key="3">
    <source>
        <dbReference type="Google" id="ProtNLM"/>
    </source>
</evidence>
<evidence type="ECO:0000313" key="1">
    <source>
        <dbReference type="EMBL" id="GEC21212.1"/>
    </source>
</evidence>
<reference evidence="1 2" key="1">
    <citation type="submission" date="2019-06" db="EMBL/GenBank/DDBJ databases">
        <title>Whole genome shotgun sequence of Pseudonocardia hydrocarbonoxydans NBRC 14498.</title>
        <authorList>
            <person name="Hosoyama A."/>
            <person name="Uohara A."/>
            <person name="Ohji S."/>
            <person name="Ichikawa N."/>
        </authorList>
    </citation>
    <scope>NUCLEOTIDE SEQUENCE [LARGE SCALE GENOMIC DNA]</scope>
    <source>
        <strain evidence="1 2">NBRC 14498</strain>
    </source>
</reference>
<protein>
    <recommendedName>
        <fullName evidence="3">DUF2505 domain-containing protein</fullName>
    </recommendedName>
</protein>
<gene>
    <name evidence="1" type="ORF">PHY01_34950</name>
</gene>
<keyword evidence="2" id="KW-1185">Reference proteome</keyword>
<sequence length="168" mass="17976">MSRQIDYRSSSQHRADDVAAVMLDEGYLRARLTQLGGPGAKVLEHEATDDGGRYTIRHGVDQAALPSVVSSLVSGNLVIQRTESLHRRSPGEWAGEVDVQIPGTPASAVGTLRLHDTATGSELVVRADVTVKVPFLGGKIEAVIADQVQQLLAAETAFTLEWLAGSHR</sequence>